<keyword evidence="5 7" id="KW-0472">Membrane</keyword>
<feature type="chain" id="PRO_5045585589" evidence="8">
    <location>
        <begin position="20"/>
        <end position="1165"/>
    </location>
</feature>
<feature type="signal peptide" evidence="8">
    <location>
        <begin position="1"/>
        <end position="19"/>
    </location>
</feature>
<evidence type="ECO:0000313" key="10">
    <source>
        <dbReference type="EMBL" id="WZN46322.1"/>
    </source>
</evidence>
<name>A0ABZ2Z2C3_9BACT</name>
<dbReference type="PROSITE" id="PS52016">
    <property type="entry name" value="TONB_DEPENDENT_REC_3"/>
    <property type="match status" value="1"/>
</dbReference>
<keyword evidence="3 7" id="KW-1134">Transmembrane beta strand</keyword>
<keyword evidence="4 7" id="KW-0812">Transmembrane</keyword>
<comment type="similarity">
    <text evidence="7">Belongs to the TonB-dependent receptor family.</text>
</comment>
<sequence>MKLFYCFVCAWLLSPAAQGAGSRQADAVLTLNAVKMPLREIFREIHRQTGLRVMYADRLVNDAETWTVRFHQSKLPDVFAELFKGKPVEWDFRDEVIILRPKAAALMGPTEDTLLVARGKVTDAEGQALAGATVQVKHSVRGGTTDSDGRFIVAGVPRGAVLVVSFTGYVSQEWPLRNSETLLLALKRDVTKIREVEVFSSGYQDVPKERATGAFEFVNNEQLNRKLGPDVLNRIEGLSSSILFDRNSLTPGKTPLQPANLRLRGLSTLTSSIEGPLIVLDNFPYEGNLQSINPNDIENISILRDAAAAAIWGAKAANGVIVITTKKGRFNQPLEVSLNINVNAQLKPDLFKYPVMPASDFIGVEAMLHGKGFYNAALRRNRAISQAVEIFELRKQGKISAADSASRLDALRQQDLRHDLERYVYRTAVASQYAVNVSGGSDRIRYAMSGSFDMTPSFLRGISQRRISLSSENQLKINRFLSWQLGMRYSELNAESNDGGQLGTLAFVPYTKLADEYGNPLSYSKDYREGYTDTAGGGKLLDWKYRYLQDLRNANDVNSEKELMLNTGFRGTITRHLTAEIQYQYISGNGNQVSLESLEIYSVRNQINLFTNLNATTAEEQHPMPIGGRRTGMVSRWRSHMGRAQLNYQQLFSSLHQVNVIAGGEIRERSQDAEASLAYGYDENTRTSVPVNYTSSFPNYGNRGLRKIPTLNTPFTGVLNRFVSYFANASYVYDNRYVFTASGRRDAANLFGVATNDQWKPFWSAGVSWNITEENFWNIHKVEQLRLRTNYGFQGNVNNTLSPMTITQIVDPVDPRFGPQQYLILSPANRDLSWERQRQFNIGLDGGLWKGRLNFSFDYFTKRSVDLIYPVSLDPSTGIPTARMNAASLKAHGLEVLLNSVNLKGPLRWATEWRLGTIKNKVLELDRNFTPESIASNLAGITPLQLAAKGRDPFALYSFPFVGLDGETGDPIGLLNGKPSNDYYAILNQHADSARLIDRGSFLPRVFGSLNNIFTWKSITLIVGLQYRFRYSNLRKSISYSGLFSANAAHPDFTKRWQQPGDERHTTVPSMVYPANPDRDNFYALSDANVFKADNIRLQQIRLEYSVPLQRLTRNTIKNASVYASGENLGFVWRANREKLDPDVQFGNNAYPTPVRIGGGIKVDF</sequence>
<dbReference type="Pfam" id="PF13715">
    <property type="entry name" value="CarbopepD_reg_2"/>
    <property type="match status" value="1"/>
</dbReference>
<dbReference type="Gene3D" id="2.40.170.20">
    <property type="entry name" value="TonB-dependent receptor, beta-barrel domain"/>
    <property type="match status" value="1"/>
</dbReference>
<dbReference type="NCBIfam" id="TIGR04057">
    <property type="entry name" value="SusC_RagA_signa"/>
    <property type="match status" value="1"/>
</dbReference>
<evidence type="ECO:0000256" key="2">
    <source>
        <dbReference type="ARBA" id="ARBA00022448"/>
    </source>
</evidence>
<evidence type="ECO:0000313" key="11">
    <source>
        <dbReference type="Proteomes" id="UP001449657"/>
    </source>
</evidence>
<evidence type="ECO:0000256" key="8">
    <source>
        <dbReference type="SAM" id="SignalP"/>
    </source>
</evidence>
<keyword evidence="2 7" id="KW-0813">Transport</keyword>
<keyword evidence="11" id="KW-1185">Reference proteome</keyword>
<dbReference type="InterPro" id="IPR008969">
    <property type="entry name" value="CarboxyPept-like_regulatory"/>
</dbReference>
<dbReference type="Gene3D" id="2.60.40.1120">
    <property type="entry name" value="Carboxypeptidase-like, regulatory domain"/>
    <property type="match status" value="1"/>
</dbReference>
<dbReference type="InterPro" id="IPR012910">
    <property type="entry name" value="Plug_dom"/>
</dbReference>
<evidence type="ECO:0000256" key="4">
    <source>
        <dbReference type="ARBA" id="ARBA00022692"/>
    </source>
</evidence>
<comment type="subcellular location">
    <subcellularLocation>
        <location evidence="1 7">Cell outer membrane</location>
        <topology evidence="1 7">Multi-pass membrane protein</topology>
    </subcellularLocation>
</comment>
<dbReference type="SUPFAM" id="SSF56935">
    <property type="entry name" value="Porins"/>
    <property type="match status" value="1"/>
</dbReference>
<dbReference type="SUPFAM" id="SSF49464">
    <property type="entry name" value="Carboxypeptidase regulatory domain-like"/>
    <property type="match status" value="1"/>
</dbReference>
<reference evidence="10 11" key="1">
    <citation type="submission" date="2024-03" db="EMBL/GenBank/DDBJ databases">
        <title>Chitinophaga caseinilytica sp. nov., a casein hydrolysing bacterium isolated from forest soil.</title>
        <authorList>
            <person name="Lee D.S."/>
            <person name="Han D.M."/>
            <person name="Baek J.H."/>
            <person name="Choi D.G."/>
            <person name="Jeon J.H."/>
            <person name="Jeon C.O."/>
        </authorList>
    </citation>
    <scope>NUCLEOTIDE SEQUENCE [LARGE SCALE GENOMIC DNA]</scope>
    <source>
        <strain evidence="10 11">KACC 19118</strain>
    </source>
</reference>
<dbReference type="NCBIfam" id="TIGR04056">
    <property type="entry name" value="OMP_RagA_SusC"/>
    <property type="match status" value="1"/>
</dbReference>
<dbReference type="Pfam" id="PF07715">
    <property type="entry name" value="Plug"/>
    <property type="match status" value="1"/>
</dbReference>
<evidence type="ECO:0000256" key="7">
    <source>
        <dbReference type="PROSITE-ProRule" id="PRU01360"/>
    </source>
</evidence>
<dbReference type="Gene3D" id="2.170.130.10">
    <property type="entry name" value="TonB-dependent receptor, plug domain"/>
    <property type="match status" value="1"/>
</dbReference>
<dbReference type="InterPro" id="IPR023996">
    <property type="entry name" value="TonB-dep_OMP_SusC/RagA"/>
</dbReference>
<keyword evidence="8" id="KW-0732">Signal</keyword>
<keyword evidence="6 7" id="KW-0998">Cell outer membrane</keyword>
<proteinExistence type="inferred from homology"/>
<evidence type="ECO:0000259" key="9">
    <source>
        <dbReference type="Pfam" id="PF07715"/>
    </source>
</evidence>
<accession>A0ABZ2Z2C3</accession>
<gene>
    <name evidence="10" type="ORF">WJU22_25850</name>
</gene>
<dbReference type="InterPro" id="IPR023997">
    <property type="entry name" value="TonB-dep_OMP_SusC/RagA_CS"/>
</dbReference>
<feature type="domain" description="TonB-dependent receptor plug" evidence="9">
    <location>
        <begin position="230"/>
        <end position="320"/>
    </location>
</feature>
<dbReference type="InterPro" id="IPR037066">
    <property type="entry name" value="Plug_dom_sf"/>
</dbReference>
<evidence type="ECO:0000256" key="3">
    <source>
        <dbReference type="ARBA" id="ARBA00022452"/>
    </source>
</evidence>
<evidence type="ECO:0000256" key="5">
    <source>
        <dbReference type="ARBA" id="ARBA00023136"/>
    </source>
</evidence>
<evidence type="ECO:0000256" key="1">
    <source>
        <dbReference type="ARBA" id="ARBA00004571"/>
    </source>
</evidence>
<evidence type="ECO:0000256" key="6">
    <source>
        <dbReference type="ARBA" id="ARBA00023237"/>
    </source>
</evidence>
<dbReference type="InterPro" id="IPR036942">
    <property type="entry name" value="Beta-barrel_TonB_sf"/>
</dbReference>
<dbReference type="Proteomes" id="UP001449657">
    <property type="component" value="Chromosome"/>
</dbReference>
<dbReference type="InterPro" id="IPR039426">
    <property type="entry name" value="TonB-dep_rcpt-like"/>
</dbReference>
<protein>
    <submittedName>
        <fullName evidence="10">SusC/RagA family TonB-linked outer membrane protein</fullName>
    </submittedName>
</protein>
<dbReference type="EMBL" id="CP150096">
    <property type="protein sequence ID" value="WZN46322.1"/>
    <property type="molecule type" value="Genomic_DNA"/>
</dbReference>
<organism evidence="10 11">
    <name type="scientific">Chitinophaga caseinilytica</name>
    <dbReference type="NCBI Taxonomy" id="2267521"/>
    <lineage>
        <taxon>Bacteria</taxon>
        <taxon>Pseudomonadati</taxon>
        <taxon>Bacteroidota</taxon>
        <taxon>Chitinophagia</taxon>
        <taxon>Chitinophagales</taxon>
        <taxon>Chitinophagaceae</taxon>
        <taxon>Chitinophaga</taxon>
    </lineage>
</organism>
<dbReference type="RefSeq" id="WP_341841053.1">
    <property type="nucleotide sequence ID" value="NZ_CP149792.1"/>
</dbReference>